<evidence type="ECO:0000313" key="2">
    <source>
        <dbReference type="Proteomes" id="UP001281761"/>
    </source>
</evidence>
<gene>
    <name evidence="1" type="ORF">BLNAU_7323</name>
</gene>
<proteinExistence type="predicted"/>
<dbReference type="Proteomes" id="UP001281761">
    <property type="component" value="Unassembled WGS sequence"/>
</dbReference>
<protein>
    <submittedName>
        <fullName evidence="1">Uncharacterized protein</fullName>
    </submittedName>
</protein>
<name>A0ABQ9Y1U5_9EUKA</name>
<dbReference type="EMBL" id="JARBJD010000044">
    <property type="protein sequence ID" value="KAK2957668.1"/>
    <property type="molecule type" value="Genomic_DNA"/>
</dbReference>
<evidence type="ECO:0000313" key="1">
    <source>
        <dbReference type="EMBL" id="KAK2957668.1"/>
    </source>
</evidence>
<organism evidence="1 2">
    <name type="scientific">Blattamonas nauphoetae</name>
    <dbReference type="NCBI Taxonomy" id="2049346"/>
    <lineage>
        <taxon>Eukaryota</taxon>
        <taxon>Metamonada</taxon>
        <taxon>Preaxostyla</taxon>
        <taxon>Oxymonadida</taxon>
        <taxon>Blattamonas</taxon>
    </lineage>
</organism>
<accession>A0ABQ9Y1U5</accession>
<keyword evidence="2" id="KW-1185">Reference proteome</keyword>
<reference evidence="1 2" key="1">
    <citation type="journal article" date="2022" name="bioRxiv">
        <title>Genomics of Preaxostyla Flagellates Illuminates Evolutionary Transitions and the Path Towards Mitochondrial Loss.</title>
        <authorList>
            <person name="Novak L.V.F."/>
            <person name="Treitli S.C."/>
            <person name="Pyrih J."/>
            <person name="Halakuc P."/>
            <person name="Pipaliya S.V."/>
            <person name="Vacek V."/>
            <person name="Brzon O."/>
            <person name="Soukal P."/>
            <person name="Eme L."/>
            <person name="Dacks J.B."/>
            <person name="Karnkowska A."/>
            <person name="Elias M."/>
            <person name="Hampl V."/>
        </authorList>
    </citation>
    <scope>NUCLEOTIDE SEQUENCE [LARGE SCALE GENOMIC DNA]</scope>
    <source>
        <strain evidence="1">NAU3</strain>
        <tissue evidence="1">Gut</tissue>
    </source>
</reference>
<sequence length="112" mass="13155">MSYSTFTNMPIQMLQKSTRLHCQTRHLQHGFKRIRPTSSLHRENEQIQIHLHRLSPVKRRSALSQPRLRFNIPCCFSSRLSHGTRSSLNTLINSSPLFLTTIGRRMDILMDR</sequence>
<comment type="caution">
    <text evidence="1">The sequence shown here is derived from an EMBL/GenBank/DDBJ whole genome shotgun (WGS) entry which is preliminary data.</text>
</comment>